<protein>
    <submittedName>
        <fullName evidence="1">Uncharacterized protein</fullName>
    </submittedName>
</protein>
<keyword evidence="2" id="KW-1185">Reference proteome</keyword>
<dbReference type="AlphaFoldDB" id="A0A5A7S4Z8"/>
<organism evidence="1 2">
    <name type="scientific">Antrihabitans cavernicola</name>
    <dbReference type="NCBI Taxonomy" id="2495913"/>
    <lineage>
        <taxon>Bacteria</taxon>
        <taxon>Bacillati</taxon>
        <taxon>Actinomycetota</taxon>
        <taxon>Actinomycetes</taxon>
        <taxon>Mycobacteriales</taxon>
        <taxon>Nocardiaceae</taxon>
        <taxon>Antrihabitans</taxon>
    </lineage>
</organism>
<dbReference type="Proteomes" id="UP000322244">
    <property type="component" value="Unassembled WGS sequence"/>
</dbReference>
<evidence type="ECO:0000313" key="2">
    <source>
        <dbReference type="Proteomes" id="UP000322244"/>
    </source>
</evidence>
<reference evidence="1 2" key="1">
    <citation type="submission" date="2019-07" db="EMBL/GenBank/DDBJ databases">
        <title>Rhodococcus cavernicolus sp. nov., isolated from a cave.</title>
        <authorList>
            <person name="Lee S.D."/>
        </authorList>
    </citation>
    <scope>NUCLEOTIDE SEQUENCE [LARGE SCALE GENOMIC DNA]</scope>
    <source>
        <strain evidence="1 2">C1-24</strain>
    </source>
</reference>
<dbReference type="RefSeq" id="WP_149432788.1">
    <property type="nucleotide sequence ID" value="NZ_VLNY01000017.1"/>
</dbReference>
<gene>
    <name evidence="1" type="ORF">FOY51_23915</name>
</gene>
<comment type="caution">
    <text evidence="1">The sequence shown here is derived from an EMBL/GenBank/DDBJ whole genome shotgun (WGS) entry which is preliminary data.</text>
</comment>
<proteinExistence type="predicted"/>
<accession>A0A5A7S4Z8</accession>
<name>A0A5A7S4Z8_9NOCA</name>
<sequence>MNDGGGFILRKGMYRMVLSRARRAVDDPDDIEQLQDYHEGISLFRMEPSVRLRLGNAILHSAESLRADVIAGRPTEEPVRGGAAEYLTELIDFMKSHLSAD</sequence>
<evidence type="ECO:0000313" key="1">
    <source>
        <dbReference type="EMBL" id="KAA0018527.1"/>
    </source>
</evidence>
<dbReference type="EMBL" id="VLNY01000017">
    <property type="protein sequence ID" value="KAA0018527.1"/>
    <property type="molecule type" value="Genomic_DNA"/>
</dbReference>